<dbReference type="EMBL" id="CCRH01000005">
    <property type="protein sequence ID" value="CDZ34060.1"/>
    <property type="molecule type" value="Genomic_DNA"/>
</dbReference>
<sequence length="677" mass="72141">MTTMDTITEEIAHFIGLFHTNVEDARLRDSYQDFSLDTPEQFIPTSAVIRSNFEAPFDLLGFDPGVVYRAPASFTPIWHPHFVGRFDHPPIPTMEIKTYHGRHEMPQYEYPFYASGKSFTWEIQPPGSVANFIVQVASLSDNDSFGVGGHGLTFDPTPVDNGELLQTAKDVLADAPIGDLEMPKSSDDLIQIIETVASQLEALAAESDGPTEAFFHQSTTIEGIYVNGVLVDEAPKLEDHHSFSEDEDEADDAAAAGDEADAEDDAQPSNVHVYADGSVEVEASVELIGGNNTVVNDAVLKNIWTGATVTAVVGNHFEINAVIQVNVIQNTDAITSAISGWTNDGAPDEIFNIATFQRVDPLEGGNAPANAGGGYPASWAVTEIHGDLLIANWLEQYIFMSDNDIGILSSSGGTTRVIAGDNTSVNQVSIYELSQAYDLILIGGNLYDANIIHQTNILFDNDVVGAVTGFGTTGEGTISSGGNLLWNQAHIYNIGGADRFSTLPSAYLDAANDFAAGGRDISQGILTDPAFAGTGGLRVLYISGDLLNIQYISQTNIVGDSDQIALALNALNPHADATWSISTGGNALVNNAAIADLDSLGVTYVGGEQYSQETLFQSGLISSSPEWAAHDPDALVNEAVAFLDDSMLEADPTELGFGVPVDPDGQYQDDGLQHVLG</sequence>
<feature type="region of interest" description="Disordered" evidence="1">
    <location>
        <begin position="240"/>
        <end position="269"/>
    </location>
</feature>
<evidence type="ECO:0000313" key="3">
    <source>
        <dbReference type="Proteomes" id="UP000046176"/>
    </source>
</evidence>
<name>A0A0T7FGC4_NEOGA</name>
<evidence type="ECO:0000313" key="2">
    <source>
        <dbReference type="EMBL" id="CDZ34060.1"/>
    </source>
</evidence>
<proteinExistence type="predicted"/>
<dbReference type="Proteomes" id="UP000046176">
    <property type="component" value="Unassembled WGS sequence"/>
</dbReference>
<feature type="compositionally biased region" description="Acidic residues" evidence="1">
    <location>
        <begin position="245"/>
        <end position="266"/>
    </location>
</feature>
<gene>
    <name evidence="2" type="ORF">NGAL_HAMBI1145_21390</name>
</gene>
<reference evidence="2 3" key="1">
    <citation type="submission" date="2014-08" db="EMBL/GenBank/DDBJ databases">
        <authorList>
            <person name="Chen Y.-H."/>
        </authorList>
    </citation>
    <scope>NUCLEOTIDE SEQUENCE [LARGE SCALE GENOMIC DNA]</scope>
</reference>
<dbReference type="AlphaFoldDB" id="A0A0T7FGC4"/>
<accession>A0A0T7FGC4</accession>
<evidence type="ECO:0000256" key="1">
    <source>
        <dbReference type="SAM" id="MobiDB-lite"/>
    </source>
</evidence>
<protein>
    <submittedName>
        <fullName evidence="2">Type I secretion system ATPase</fullName>
    </submittedName>
</protein>
<dbReference type="OrthoDB" id="8283038at2"/>
<organism evidence="2 3">
    <name type="scientific">Neorhizobium galegae bv. officinalis</name>
    <dbReference type="NCBI Taxonomy" id="323656"/>
    <lineage>
        <taxon>Bacteria</taxon>
        <taxon>Pseudomonadati</taxon>
        <taxon>Pseudomonadota</taxon>
        <taxon>Alphaproteobacteria</taxon>
        <taxon>Hyphomicrobiales</taxon>
        <taxon>Rhizobiaceae</taxon>
        <taxon>Rhizobium/Agrobacterium group</taxon>
        <taxon>Neorhizobium</taxon>
    </lineage>
</organism>
<dbReference type="RefSeq" id="WP_046666348.1">
    <property type="nucleotide sequence ID" value="NZ_CCRH01000005.1"/>
</dbReference>